<name>A0ABR4CNM0_9HELO</name>
<gene>
    <name evidence="3" type="ORF">VTL71DRAFT_13695</name>
</gene>
<evidence type="ECO:0000313" key="3">
    <source>
        <dbReference type="EMBL" id="KAL2070669.1"/>
    </source>
</evidence>
<dbReference type="PANTHER" id="PTHR23024">
    <property type="entry name" value="ARYLACETAMIDE DEACETYLASE"/>
    <property type="match status" value="1"/>
</dbReference>
<keyword evidence="4" id="KW-1185">Reference proteome</keyword>
<dbReference type="SUPFAM" id="SSF53474">
    <property type="entry name" value="alpha/beta-Hydrolases"/>
    <property type="match status" value="1"/>
</dbReference>
<feature type="compositionally biased region" description="Polar residues" evidence="1">
    <location>
        <begin position="30"/>
        <end position="40"/>
    </location>
</feature>
<dbReference type="Pfam" id="PF07859">
    <property type="entry name" value="Abhydrolase_3"/>
    <property type="match status" value="1"/>
</dbReference>
<evidence type="ECO:0000259" key="2">
    <source>
        <dbReference type="Pfam" id="PF07859"/>
    </source>
</evidence>
<proteinExistence type="predicted"/>
<dbReference type="EMBL" id="JAZHXI010000006">
    <property type="protein sequence ID" value="KAL2070669.1"/>
    <property type="molecule type" value="Genomic_DNA"/>
</dbReference>
<feature type="region of interest" description="Disordered" evidence="1">
    <location>
        <begin position="19"/>
        <end position="45"/>
    </location>
</feature>
<dbReference type="InterPro" id="IPR050466">
    <property type="entry name" value="Carboxylest/Gibb_receptor"/>
</dbReference>
<dbReference type="Proteomes" id="UP001595075">
    <property type="component" value="Unassembled WGS sequence"/>
</dbReference>
<comment type="caution">
    <text evidence="3">The sequence shown here is derived from an EMBL/GenBank/DDBJ whole genome shotgun (WGS) entry which is preliminary data.</text>
</comment>
<dbReference type="InterPro" id="IPR029058">
    <property type="entry name" value="AB_hydrolase_fold"/>
</dbReference>
<dbReference type="PANTHER" id="PTHR23024:SF24">
    <property type="entry name" value="ALPHA_BETA HYDROLASE FOLD-3 DOMAIN-CONTAINING PROTEIN"/>
    <property type="match status" value="1"/>
</dbReference>
<reference evidence="3 4" key="1">
    <citation type="journal article" date="2024" name="Commun. Biol.">
        <title>Comparative genomic analysis of thermophilic fungi reveals convergent evolutionary adaptations and gene losses.</title>
        <authorList>
            <person name="Steindorff A.S."/>
            <person name="Aguilar-Pontes M.V."/>
            <person name="Robinson A.J."/>
            <person name="Andreopoulos B."/>
            <person name="LaButti K."/>
            <person name="Kuo A."/>
            <person name="Mondo S."/>
            <person name="Riley R."/>
            <person name="Otillar R."/>
            <person name="Haridas S."/>
            <person name="Lipzen A."/>
            <person name="Grimwood J."/>
            <person name="Schmutz J."/>
            <person name="Clum A."/>
            <person name="Reid I.D."/>
            <person name="Moisan M.C."/>
            <person name="Butler G."/>
            <person name="Nguyen T.T.M."/>
            <person name="Dewar K."/>
            <person name="Conant G."/>
            <person name="Drula E."/>
            <person name="Henrissat B."/>
            <person name="Hansel C."/>
            <person name="Singer S."/>
            <person name="Hutchinson M.I."/>
            <person name="de Vries R.P."/>
            <person name="Natvig D.O."/>
            <person name="Powell A.J."/>
            <person name="Tsang A."/>
            <person name="Grigoriev I.V."/>
        </authorList>
    </citation>
    <scope>NUCLEOTIDE SEQUENCE [LARGE SCALE GENOMIC DNA]</scope>
    <source>
        <strain evidence="3 4">CBS 494.80</strain>
    </source>
</reference>
<feature type="domain" description="Alpha/beta hydrolase fold-3" evidence="2">
    <location>
        <begin position="121"/>
        <end position="349"/>
    </location>
</feature>
<dbReference type="Gene3D" id="3.40.50.1820">
    <property type="entry name" value="alpha/beta hydrolase"/>
    <property type="match status" value="1"/>
</dbReference>
<accession>A0ABR4CNM0</accession>
<sequence>MTSPPDYFTSSSSWEAYSLENNQPLPPKTQVATQSTSPSPVTIPPLDFSIPDARTQQTCSDTEWTLTHPLSSIGYVEHLGSISVRDGASISVRITHPAISRLAQSKRAVKEGEKPRLPVLFMSHGGGWVQGTHLSEEAWMGWHLCEKLDLVVVSVEYRLAPEHRFPVWIEDSWDVLEVLLGLKSPSTASETVAATENVFANLDVELDLKKLFLAGSSSGAGISAVLSQMCRDRGIAISGVILNVPVVCDYRHFPSSTPQPPFSYIQAIPTFSSSAMVMVWNTILPSPEEGTDPKASPLLGDLKGLPRHLVTIAGQDALRDEGVAYVEKLRESGVYVEGEVFSGVPHHFAMIEELEETGRWRTLLRETLGRWVRD</sequence>
<organism evidence="3 4">
    <name type="scientific">Oculimacula yallundae</name>
    <dbReference type="NCBI Taxonomy" id="86028"/>
    <lineage>
        <taxon>Eukaryota</taxon>
        <taxon>Fungi</taxon>
        <taxon>Dikarya</taxon>
        <taxon>Ascomycota</taxon>
        <taxon>Pezizomycotina</taxon>
        <taxon>Leotiomycetes</taxon>
        <taxon>Helotiales</taxon>
        <taxon>Ploettnerulaceae</taxon>
        <taxon>Oculimacula</taxon>
    </lineage>
</organism>
<protein>
    <recommendedName>
        <fullName evidence="2">Alpha/beta hydrolase fold-3 domain-containing protein</fullName>
    </recommendedName>
</protein>
<evidence type="ECO:0000256" key="1">
    <source>
        <dbReference type="SAM" id="MobiDB-lite"/>
    </source>
</evidence>
<evidence type="ECO:0000313" key="4">
    <source>
        <dbReference type="Proteomes" id="UP001595075"/>
    </source>
</evidence>
<dbReference type="InterPro" id="IPR013094">
    <property type="entry name" value="AB_hydrolase_3"/>
</dbReference>